<accession>A0ABT7N2C7</accession>
<feature type="transmembrane region" description="Helical" evidence="1">
    <location>
        <begin position="228"/>
        <end position="247"/>
    </location>
</feature>
<evidence type="ECO:0000313" key="3">
    <source>
        <dbReference type="Proteomes" id="UP001235064"/>
    </source>
</evidence>
<evidence type="ECO:0000313" key="2">
    <source>
        <dbReference type="EMBL" id="MDL9980860.1"/>
    </source>
</evidence>
<comment type="caution">
    <text evidence="2">The sequence shown here is derived from an EMBL/GenBank/DDBJ whole genome shotgun (WGS) entry which is preliminary data.</text>
</comment>
<feature type="transmembrane region" description="Helical" evidence="1">
    <location>
        <begin position="73"/>
        <end position="98"/>
    </location>
</feature>
<feature type="transmembrane region" description="Helical" evidence="1">
    <location>
        <begin position="125"/>
        <end position="141"/>
    </location>
</feature>
<keyword evidence="1" id="KW-0812">Transmembrane</keyword>
<evidence type="ECO:0000256" key="1">
    <source>
        <dbReference type="SAM" id="Phobius"/>
    </source>
</evidence>
<protein>
    <submittedName>
        <fullName evidence="2">Uncharacterized protein</fullName>
    </submittedName>
</protein>
<dbReference type="EMBL" id="JASXSZ010000005">
    <property type="protein sequence ID" value="MDL9980860.1"/>
    <property type="molecule type" value="Genomic_DNA"/>
</dbReference>
<keyword evidence="3" id="KW-1185">Reference proteome</keyword>
<feature type="transmembrane region" description="Helical" evidence="1">
    <location>
        <begin position="333"/>
        <end position="353"/>
    </location>
</feature>
<proteinExistence type="predicted"/>
<reference evidence="2 3" key="1">
    <citation type="submission" date="2023-06" db="EMBL/GenBank/DDBJ databases">
        <title>Microbacterium sp. nov., isolated from a waste landfill.</title>
        <authorList>
            <person name="Wen W."/>
        </authorList>
    </citation>
    <scope>NUCLEOTIDE SEQUENCE [LARGE SCALE GENOMIC DNA]</scope>
    <source>
        <strain evidence="2 3">ASV49</strain>
    </source>
</reference>
<dbReference type="RefSeq" id="WP_286289815.1">
    <property type="nucleotide sequence ID" value="NZ_JASXSZ010000005.1"/>
</dbReference>
<dbReference type="Proteomes" id="UP001235064">
    <property type="component" value="Unassembled WGS sequence"/>
</dbReference>
<feature type="transmembrane region" description="Helical" evidence="1">
    <location>
        <begin position="45"/>
        <end position="66"/>
    </location>
</feature>
<feature type="transmembrane region" description="Helical" evidence="1">
    <location>
        <begin position="302"/>
        <end position="327"/>
    </location>
</feature>
<feature type="transmembrane region" description="Helical" evidence="1">
    <location>
        <begin position="153"/>
        <end position="174"/>
    </location>
</feature>
<name>A0ABT7N2C7_9MICO</name>
<feature type="transmembrane region" description="Helical" evidence="1">
    <location>
        <begin position="267"/>
        <end position="290"/>
    </location>
</feature>
<sequence length="413" mass="43797">MSTGREDVTTRRRAWLVDVLALAILLTLPLDFARAAGSGGFWERLAASASILPFVLVTLFTGWSIARRRPHLALGWLLLAIPGLFSVFVLANLAGMAVQGTNPALASWLFVIGGGPDSSSTSGNWMLPIGLLLTQIPLRFPDGRPPSLRWTWLAWYAAIGPVAGALIIDTQAATLAPGVPNPIHIEWGALEGPAAAAALVLGLAVPAALCIASLFVRYRSGSDVERTQLRWIFWAMTTAMSALVLSWTTLLFGGDTAPGALGLLSQAMSAFGTLVYALIPLSILFAVLRYDLYAIDRVISRTASYAIVTAVIVAGYVAIIVGLTAVIPRLPSVAVAVATLAAAAAFLPLLRAVRRRVDRRFNRAAYDAQKVADGFGERVRNGADPHTAAADLARAVDDSLQPTALAVWTRTPS</sequence>
<organism evidence="2 3">
    <name type="scientific">Microbacterium candidum</name>
    <dbReference type="NCBI Taxonomy" id="3041922"/>
    <lineage>
        <taxon>Bacteria</taxon>
        <taxon>Bacillati</taxon>
        <taxon>Actinomycetota</taxon>
        <taxon>Actinomycetes</taxon>
        <taxon>Micrococcales</taxon>
        <taxon>Microbacteriaceae</taxon>
        <taxon>Microbacterium</taxon>
    </lineage>
</organism>
<keyword evidence="1" id="KW-0472">Membrane</keyword>
<feature type="transmembrane region" description="Helical" evidence="1">
    <location>
        <begin position="194"/>
        <end position="216"/>
    </location>
</feature>
<keyword evidence="1" id="KW-1133">Transmembrane helix</keyword>
<gene>
    <name evidence="2" type="ORF">QSV35_16085</name>
</gene>